<proteinExistence type="predicted"/>
<sequence length="119" mass="12812">MSHGRRLAPGSWRPSVTTCRSAQLQTLVSRAVTLFPEDTVLAALQVMHRHGVHVLPVVDGHDGELLGEVTEGELQRLSGCAPLARLAEILTVKAVTTTEETTAVPYEALVSAAPRAWLH</sequence>
<dbReference type="SUPFAM" id="SSF54631">
    <property type="entry name" value="CBS-domain pair"/>
    <property type="match status" value="1"/>
</dbReference>
<comment type="caution">
    <text evidence="3">The sequence shown here is derived from an EMBL/GenBank/DDBJ whole genome shotgun (WGS) entry which is preliminary data.</text>
</comment>
<gene>
    <name evidence="3" type="ORF">HG543_45935</name>
</gene>
<name>A0A848LWZ4_9BACT</name>
<evidence type="ECO:0000259" key="2">
    <source>
        <dbReference type="PROSITE" id="PS51371"/>
    </source>
</evidence>
<keyword evidence="4" id="KW-1185">Reference proteome</keyword>
<evidence type="ECO:0000313" key="3">
    <source>
        <dbReference type="EMBL" id="NMO22151.1"/>
    </source>
</evidence>
<dbReference type="PROSITE" id="PS51371">
    <property type="entry name" value="CBS"/>
    <property type="match status" value="1"/>
</dbReference>
<dbReference type="CDD" id="cd02205">
    <property type="entry name" value="CBS_pair_SF"/>
    <property type="match status" value="1"/>
</dbReference>
<protein>
    <submittedName>
        <fullName evidence="3">CBS domain-containing protein</fullName>
    </submittedName>
</protein>
<keyword evidence="1" id="KW-0129">CBS domain</keyword>
<dbReference type="AlphaFoldDB" id="A0A848LWZ4"/>
<dbReference type="EMBL" id="JABBJJ010000389">
    <property type="protein sequence ID" value="NMO22151.1"/>
    <property type="molecule type" value="Genomic_DNA"/>
</dbReference>
<dbReference type="SMART" id="SM00116">
    <property type="entry name" value="CBS"/>
    <property type="match status" value="1"/>
</dbReference>
<dbReference type="Proteomes" id="UP000518300">
    <property type="component" value="Unassembled WGS sequence"/>
</dbReference>
<evidence type="ECO:0000313" key="4">
    <source>
        <dbReference type="Proteomes" id="UP000518300"/>
    </source>
</evidence>
<dbReference type="InterPro" id="IPR046342">
    <property type="entry name" value="CBS_dom_sf"/>
</dbReference>
<dbReference type="Pfam" id="PF00571">
    <property type="entry name" value="CBS"/>
    <property type="match status" value="1"/>
</dbReference>
<reference evidence="3 4" key="1">
    <citation type="submission" date="2020-04" db="EMBL/GenBank/DDBJ databases">
        <title>Draft genome of Pyxidicoccus fallax type strain.</title>
        <authorList>
            <person name="Whitworth D.E."/>
        </authorList>
    </citation>
    <scope>NUCLEOTIDE SEQUENCE [LARGE SCALE GENOMIC DNA]</scope>
    <source>
        <strain evidence="3 4">DSM 14698</strain>
    </source>
</reference>
<dbReference type="InterPro" id="IPR000644">
    <property type="entry name" value="CBS_dom"/>
</dbReference>
<feature type="domain" description="CBS" evidence="2">
    <location>
        <begin position="27"/>
        <end position="85"/>
    </location>
</feature>
<evidence type="ECO:0000256" key="1">
    <source>
        <dbReference type="PROSITE-ProRule" id="PRU00703"/>
    </source>
</evidence>
<dbReference type="Gene3D" id="3.10.580.10">
    <property type="entry name" value="CBS-domain"/>
    <property type="match status" value="1"/>
</dbReference>
<accession>A0A848LWZ4</accession>
<organism evidence="3 4">
    <name type="scientific">Pyxidicoccus fallax</name>
    <dbReference type="NCBI Taxonomy" id="394095"/>
    <lineage>
        <taxon>Bacteria</taxon>
        <taxon>Pseudomonadati</taxon>
        <taxon>Myxococcota</taxon>
        <taxon>Myxococcia</taxon>
        <taxon>Myxococcales</taxon>
        <taxon>Cystobacterineae</taxon>
        <taxon>Myxococcaceae</taxon>
        <taxon>Pyxidicoccus</taxon>
    </lineage>
</organism>